<dbReference type="PANTHER" id="PTHR35004:SF6">
    <property type="entry name" value="TRANSPOSASE"/>
    <property type="match status" value="1"/>
</dbReference>
<feature type="region of interest" description="Disordered" evidence="1">
    <location>
        <begin position="621"/>
        <end position="652"/>
    </location>
</feature>
<organism evidence="3 4">
    <name type="scientific">Rhodocyclus tenuis</name>
    <name type="common">Rhodospirillum tenue</name>
    <dbReference type="NCBI Taxonomy" id="1066"/>
    <lineage>
        <taxon>Bacteria</taxon>
        <taxon>Pseudomonadati</taxon>
        <taxon>Pseudomonadota</taxon>
        <taxon>Betaproteobacteria</taxon>
        <taxon>Rhodocyclales</taxon>
        <taxon>Rhodocyclaceae</taxon>
        <taxon>Rhodocyclus</taxon>
    </lineage>
</organism>
<dbReference type="Proteomes" id="UP000587070">
    <property type="component" value="Unassembled WGS sequence"/>
</dbReference>
<evidence type="ECO:0000313" key="3">
    <source>
        <dbReference type="EMBL" id="MBB4248898.1"/>
    </source>
</evidence>
<proteinExistence type="predicted"/>
<gene>
    <name evidence="3" type="ORF">GGD90_003300</name>
</gene>
<evidence type="ECO:0000256" key="1">
    <source>
        <dbReference type="SAM" id="MobiDB-lite"/>
    </source>
</evidence>
<dbReference type="InterPro" id="IPR001584">
    <property type="entry name" value="Integrase_cat-core"/>
</dbReference>
<dbReference type="InterPro" id="IPR036397">
    <property type="entry name" value="RNaseH_sf"/>
</dbReference>
<dbReference type="PROSITE" id="PS50994">
    <property type="entry name" value="INTEGRASE"/>
    <property type="match status" value="1"/>
</dbReference>
<dbReference type="SUPFAM" id="SSF53098">
    <property type="entry name" value="Ribonuclease H-like"/>
    <property type="match status" value="1"/>
</dbReference>
<dbReference type="RefSeq" id="WP_153117772.1">
    <property type="nucleotide sequence ID" value="NZ_JACIGE010000015.1"/>
</dbReference>
<dbReference type="Gene3D" id="3.30.420.10">
    <property type="entry name" value="Ribonuclease H-like superfamily/Ribonuclease H"/>
    <property type="match status" value="1"/>
</dbReference>
<dbReference type="AlphaFoldDB" id="A0A840GE29"/>
<feature type="domain" description="Integrase catalytic" evidence="2">
    <location>
        <begin position="260"/>
        <end position="455"/>
    </location>
</feature>
<name>A0A840GE29_RHOTE</name>
<reference evidence="3 4" key="1">
    <citation type="submission" date="2020-08" db="EMBL/GenBank/DDBJ databases">
        <title>Genome sequencing of Purple Non-Sulfur Bacteria from various extreme environments.</title>
        <authorList>
            <person name="Mayer M."/>
        </authorList>
    </citation>
    <scope>NUCLEOTIDE SEQUENCE [LARGE SCALE GENOMIC DNA]</scope>
    <source>
        <strain evidence="3 4">2761</strain>
    </source>
</reference>
<evidence type="ECO:0000313" key="4">
    <source>
        <dbReference type="Proteomes" id="UP000587070"/>
    </source>
</evidence>
<dbReference type="InterPro" id="IPR012337">
    <property type="entry name" value="RNaseH-like_sf"/>
</dbReference>
<sequence>MQRISYRVGLVFVEGERRWQIRRRLATGKIQLESDNGELQNLFDSELLARWSSQTWIVDQASLGALANASYLATPRDLGTYPQNQQGEARRRKRYLEAIDPENTPYNPGRWRTAINQVAEQLGDRYPPCPSTVQSWWRRYRHSKSLVCLIPHNKPAHGCRAKRAYPLFEEVIATVYLTKQRLPKQVVVDELRRNIVAVNVGRVREEQIKCPCRATIYRWLEGLQQDLVDASREGAEATRMKYRAAIGSVKVSRVLERLEIDHTPLDVIVIDSLTKLPLGRPWLTMVIDRYSRMVMGFYISFNAPSGHGVLQCLRRAILPKDEWLARFPDIRGPWPAYGIPELLAVDNGTDLHSDALESACLEMGIQILFCGSKTPQHKGAIERFFRTMNMGLIHRLPGTVFSNVDQRGDYPAEDSAVIDMEGLVHLVTKWVVDVYNVTPHRGINARPLDMWSESAARRIIELPAYPQQLEIIAGIPAKRTLFHYGIELDGLQYNSELLQAIRRRAGANIPVALKYYEDTVAHIHVFEPEAQEYIQVPAKLAEYAEHLPRDIHRLVRENARKRFGDSCSNTQLLQARAEIEALIQDALKAKKMGHRKAGAAHLMHDSEAVLVNKDPLADARKPLKAAKARPPEALPPGLDDDLPGFQSPLEDE</sequence>
<dbReference type="GO" id="GO:0015074">
    <property type="term" value="P:DNA integration"/>
    <property type="evidence" value="ECO:0007669"/>
    <property type="project" value="InterPro"/>
</dbReference>
<dbReference type="PANTHER" id="PTHR35004">
    <property type="entry name" value="TRANSPOSASE RV3428C-RELATED"/>
    <property type="match status" value="1"/>
</dbReference>
<keyword evidence="4" id="KW-1185">Reference proteome</keyword>
<protein>
    <submittedName>
        <fullName evidence="3">Putative transposase</fullName>
    </submittedName>
</protein>
<dbReference type="OrthoDB" id="5439087at2"/>
<accession>A0A840GE29</accession>
<dbReference type="GO" id="GO:0003676">
    <property type="term" value="F:nucleic acid binding"/>
    <property type="evidence" value="ECO:0007669"/>
    <property type="project" value="InterPro"/>
</dbReference>
<comment type="caution">
    <text evidence="3">The sequence shown here is derived from an EMBL/GenBank/DDBJ whole genome shotgun (WGS) entry which is preliminary data.</text>
</comment>
<evidence type="ECO:0000259" key="2">
    <source>
        <dbReference type="PROSITE" id="PS50994"/>
    </source>
</evidence>
<dbReference type="EMBL" id="JACIGE010000015">
    <property type="protein sequence ID" value="MBB4248898.1"/>
    <property type="molecule type" value="Genomic_DNA"/>
</dbReference>